<dbReference type="Proteomes" id="UP001161247">
    <property type="component" value="Chromosome 5"/>
</dbReference>
<evidence type="ECO:0000256" key="3">
    <source>
        <dbReference type="ARBA" id="ARBA00023163"/>
    </source>
</evidence>
<keyword evidence="3" id="KW-0804">Transcription</keyword>
<dbReference type="InterPro" id="IPR044660">
    <property type="entry name" value="IBH1-like"/>
</dbReference>
<keyword evidence="4" id="KW-0539">Nucleus</keyword>
<evidence type="ECO:0000256" key="2">
    <source>
        <dbReference type="ARBA" id="ARBA00023015"/>
    </source>
</evidence>
<dbReference type="PANTHER" id="PTHR33124:SF39">
    <property type="entry name" value="TRANSCRIPTION FACTOR UPBEAT1"/>
    <property type="match status" value="1"/>
</dbReference>
<dbReference type="AlphaFoldDB" id="A0AAV1DET8"/>
<dbReference type="InterPro" id="IPR044549">
    <property type="entry name" value="bHLH_AtIBH1-like"/>
</dbReference>
<gene>
    <name evidence="5" type="ORF">OLC1_LOCUS14688</name>
</gene>
<evidence type="ECO:0000313" key="6">
    <source>
        <dbReference type="Proteomes" id="UP001161247"/>
    </source>
</evidence>
<sequence>MHLSLLPSIKKLNPLANMGPLHDPFLISSDSSNLYNHVLKVHQGGKRKRSSCRKPMSKTRVFRMKKRRANLDRQIRRRSSSDVSGNDIIERKVRTLKKLIPNGESKEIDVLFLDAAEYILALKMRVKAMEIMVNVLSSAVGSSNESS</sequence>
<proteinExistence type="predicted"/>
<dbReference type="PANTHER" id="PTHR33124">
    <property type="entry name" value="TRANSCRIPTION FACTOR IBH1-LIKE 1"/>
    <property type="match status" value="1"/>
</dbReference>
<dbReference type="GO" id="GO:0006355">
    <property type="term" value="P:regulation of DNA-templated transcription"/>
    <property type="evidence" value="ECO:0007669"/>
    <property type="project" value="InterPro"/>
</dbReference>
<keyword evidence="6" id="KW-1185">Reference proteome</keyword>
<accession>A0AAV1DET8</accession>
<organism evidence="5 6">
    <name type="scientific">Oldenlandia corymbosa var. corymbosa</name>
    <dbReference type="NCBI Taxonomy" id="529605"/>
    <lineage>
        <taxon>Eukaryota</taxon>
        <taxon>Viridiplantae</taxon>
        <taxon>Streptophyta</taxon>
        <taxon>Embryophyta</taxon>
        <taxon>Tracheophyta</taxon>
        <taxon>Spermatophyta</taxon>
        <taxon>Magnoliopsida</taxon>
        <taxon>eudicotyledons</taxon>
        <taxon>Gunneridae</taxon>
        <taxon>Pentapetalae</taxon>
        <taxon>asterids</taxon>
        <taxon>lamiids</taxon>
        <taxon>Gentianales</taxon>
        <taxon>Rubiaceae</taxon>
        <taxon>Rubioideae</taxon>
        <taxon>Spermacoceae</taxon>
        <taxon>Hedyotis-Oldenlandia complex</taxon>
        <taxon>Oldenlandia</taxon>
    </lineage>
</organism>
<keyword evidence="2" id="KW-0805">Transcription regulation</keyword>
<dbReference type="CDD" id="cd11444">
    <property type="entry name" value="bHLH_AtIBH1_like"/>
    <property type="match status" value="1"/>
</dbReference>
<dbReference type="EMBL" id="OX459122">
    <property type="protein sequence ID" value="CAI9106128.1"/>
    <property type="molecule type" value="Genomic_DNA"/>
</dbReference>
<dbReference type="GO" id="GO:0005634">
    <property type="term" value="C:nucleus"/>
    <property type="evidence" value="ECO:0007669"/>
    <property type="project" value="UniProtKB-SubCell"/>
</dbReference>
<protein>
    <submittedName>
        <fullName evidence="5">OLC1v1005197C1</fullName>
    </submittedName>
</protein>
<evidence type="ECO:0000256" key="1">
    <source>
        <dbReference type="ARBA" id="ARBA00004123"/>
    </source>
</evidence>
<evidence type="ECO:0000256" key="4">
    <source>
        <dbReference type="ARBA" id="ARBA00023242"/>
    </source>
</evidence>
<reference evidence="5" key="1">
    <citation type="submission" date="2023-03" db="EMBL/GenBank/DDBJ databases">
        <authorList>
            <person name="Julca I."/>
        </authorList>
    </citation>
    <scope>NUCLEOTIDE SEQUENCE</scope>
</reference>
<name>A0AAV1DET8_OLDCO</name>
<evidence type="ECO:0000313" key="5">
    <source>
        <dbReference type="EMBL" id="CAI9106128.1"/>
    </source>
</evidence>
<comment type="subcellular location">
    <subcellularLocation>
        <location evidence="1">Nucleus</location>
    </subcellularLocation>
</comment>